<evidence type="ECO:0000259" key="1">
    <source>
        <dbReference type="Pfam" id="PF01926"/>
    </source>
</evidence>
<dbReference type="CDD" id="cd00882">
    <property type="entry name" value="Ras_like_GTPase"/>
    <property type="match status" value="1"/>
</dbReference>
<keyword evidence="3" id="KW-1185">Reference proteome</keyword>
<dbReference type="Pfam" id="PF01926">
    <property type="entry name" value="MMR_HSR1"/>
    <property type="match status" value="1"/>
</dbReference>
<dbReference type="GO" id="GO:0005525">
    <property type="term" value="F:GTP binding"/>
    <property type="evidence" value="ECO:0007669"/>
    <property type="project" value="InterPro"/>
</dbReference>
<dbReference type="Gene3D" id="3.40.50.300">
    <property type="entry name" value="P-loop containing nucleotide triphosphate hydrolases"/>
    <property type="match status" value="1"/>
</dbReference>
<dbReference type="AlphaFoldDB" id="A0A1R2BWJ3"/>
<name>A0A1R2BWJ3_9CILI</name>
<dbReference type="EMBL" id="MPUH01000395">
    <property type="protein sequence ID" value="OMJ81071.1"/>
    <property type="molecule type" value="Genomic_DNA"/>
</dbReference>
<gene>
    <name evidence="2" type="ORF">SteCoe_18527</name>
</gene>
<proteinExistence type="predicted"/>
<dbReference type="SUPFAM" id="SSF52540">
    <property type="entry name" value="P-loop containing nucleoside triphosphate hydrolases"/>
    <property type="match status" value="1"/>
</dbReference>
<reference evidence="2 3" key="1">
    <citation type="submission" date="2016-11" db="EMBL/GenBank/DDBJ databases">
        <title>The macronuclear genome of Stentor coeruleus: a giant cell with tiny introns.</title>
        <authorList>
            <person name="Slabodnick M."/>
            <person name="Ruby J.G."/>
            <person name="Reiff S.B."/>
            <person name="Swart E.C."/>
            <person name="Gosai S."/>
            <person name="Prabakaran S."/>
            <person name="Witkowska E."/>
            <person name="Larue G.E."/>
            <person name="Fisher S."/>
            <person name="Freeman R.M."/>
            <person name="Gunawardena J."/>
            <person name="Chu W."/>
            <person name="Stover N.A."/>
            <person name="Gregory B.D."/>
            <person name="Nowacki M."/>
            <person name="Derisi J."/>
            <person name="Roy S.W."/>
            <person name="Marshall W.F."/>
            <person name="Sood P."/>
        </authorList>
    </citation>
    <scope>NUCLEOTIDE SEQUENCE [LARGE SCALE GENOMIC DNA]</scope>
    <source>
        <strain evidence="2">WM001</strain>
    </source>
</reference>
<dbReference type="InterPro" id="IPR027417">
    <property type="entry name" value="P-loop_NTPase"/>
</dbReference>
<dbReference type="InterPro" id="IPR006073">
    <property type="entry name" value="GTP-bd"/>
</dbReference>
<dbReference type="Proteomes" id="UP000187209">
    <property type="component" value="Unassembled WGS sequence"/>
</dbReference>
<comment type="caution">
    <text evidence="2">The sequence shown here is derived from an EMBL/GenBank/DDBJ whole genome shotgun (WGS) entry which is preliminary data.</text>
</comment>
<feature type="domain" description="G" evidence="1">
    <location>
        <begin position="25"/>
        <end position="111"/>
    </location>
</feature>
<accession>A0A1R2BWJ3</accession>
<evidence type="ECO:0000313" key="3">
    <source>
        <dbReference type="Proteomes" id="UP000187209"/>
    </source>
</evidence>
<sequence length="738" mass="87439">MLKIFKESLLDIIKSTGHLLPIISSIGKSNCGKSYFLRHLLQESSISVRSEQTTQGTLCFWSKEYRNFRIFDMEGLFANDKDNRMNILNMCSSFSFSDIILLHISHDDLENRIFLEKFSFNYLQSAKICLKYKKNLPEIILLIRDPRWKSKNIQNKSDYEDLVIRFTEKVNWKIREFLEKFELLFDAEASKGINVEENKEESFNATNALSENIDQYFLRISEFYCIYHEYNFTEQTIEYFEFVEEIGKLNYVKSLFGNILEKLIIKCTEIQQKKDEELQFKSYQICNVTNEITFKMSQMIYLNEENTQRVWLMNSIYSEILYNVFICCDNETKQLTFLRNYSKLATSINSINDKIIGKITNKVDENEIIKFRNAHEKEINMLFADDIENADDLIQLIKYFKYLSAISFCNSFELTKDSKNSLSYDCLFSIVRFQSEESYIFHHFMEIQKNLLAYRCLFYVDSEFYDIVKLIMPRFFLIFSTYLEIYKDYIDFTLDLNYKYKDVALCQIDKIKCIDIIRNLKRLYGYFEDYLDLNFEGLFEFQEYLKEFHTNLLTEKAEKLQNESFKLKIEYYEKIEQFSISSRLYRFLPSLSVIAFGLAGTAASRLNSHISGNCFSYILPLCTFSTGLVFASLNYFSSDLKNIMFSHTCGKFCSVIDSIIIKDYANVTHSNENSEIFENSFIYKIRVERDKKNNKSGCIKIACFVVCRDLEDDAIRNTMTQIEDQYDFLNPKIDFNFS</sequence>
<protein>
    <recommendedName>
        <fullName evidence="1">G domain-containing protein</fullName>
    </recommendedName>
</protein>
<organism evidence="2 3">
    <name type="scientific">Stentor coeruleus</name>
    <dbReference type="NCBI Taxonomy" id="5963"/>
    <lineage>
        <taxon>Eukaryota</taxon>
        <taxon>Sar</taxon>
        <taxon>Alveolata</taxon>
        <taxon>Ciliophora</taxon>
        <taxon>Postciliodesmatophora</taxon>
        <taxon>Heterotrichea</taxon>
        <taxon>Heterotrichida</taxon>
        <taxon>Stentoridae</taxon>
        <taxon>Stentor</taxon>
    </lineage>
</organism>
<evidence type="ECO:0000313" key="2">
    <source>
        <dbReference type="EMBL" id="OMJ81071.1"/>
    </source>
</evidence>